<dbReference type="AlphaFoldDB" id="A0A2S5BGU7"/>
<name>A0A2S5BGU7_9BASI</name>
<feature type="transmembrane region" description="Helical" evidence="2">
    <location>
        <begin position="144"/>
        <end position="167"/>
    </location>
</feature>
<organism evidence="3 4">
    <name type="scientific">Rhodotorula taiwanensis</name>
    <dbReference type="NCBI Taxonomy" id="741276"/>
    <lineage>
        <taxon>Eukaryota</taxon>
        <taxon>Fungi</taxon>
        <taxon>Dikarya</taxon>
        <taxon>Basidiomycota</taxon>
        <taxon>Pucciniomycotina</taxon>
        <taxon>Microbotryomycetes</taxon>
        <taxon>Sporidiobolales</taxon>
        <taxon>Sporidiobolaceae</taxon>
        <taxon>Rhodotorula</taxon>
    </lineage>
</organism>
<dbReference type="STRING" id="741276.A0A2S5BGU7"/>
<sequence>MDPQLTSRKGYLGKLDLSSAEEMTPGTTAASSSAPLEPTIEQSRREPRQFLTSNIDINATLWQLVMYCFMTGFTSAPTFLACYLWCGFQTGGLVQLSLAVARLFATSDRTFHKPDQQALTSLLSFLLGTAFGRIGDKVGPKKRWWIMTATFLMALFTMAAALCAHFSGEPSVAEFRTAASWQNAKGMAALGFASASLGLQGIVAKRLNSQFGTSVVLTTVWVELVNDPKLFALKLVKSRDHRLLAVFFTFLGGMCSAGIVFASSSAVAFGACTGLRLISMLTWLVVPMEKLT</sequence>
<proteinExistence type="predicted"/>
<keyword evidence="2" id="KW-1133">Transmembrane helix</keyword>
<keyword evidence="2" id="KW-0472">Membrane</keyword>
<dbReference type="Proteomes" id="UP000237144">
    <property type="component" value="Unassembled WGS sequence"/>
</dbReference>
<dbReference type="OrthoDB" id="5288586at2759"/>
<protein>
    <submittedName>
        <fullName evidence="3">Uncharacterized protein</fullName>
    </submittedName>
</protein>
<dbReference type="EMBL" id="PJQD01000009">
    <property type="protein sequence ID" value="POY75999.1"/>
    <property type="molecule type" value="Genomic_DNA"/>
</dbReference>
<feature type="transmembrane region" description="Helical" evidence="2">
    <location>
        <begin position="243"/>
        <end position="261"/>
    </location>
</feature>
<accession>A0A2S5BGU7</accession>
<evidence type="ECO:0000313" key="3">
    <source>
        <dbReference type="EMBL" id="POY75999.1"/>
    </source>
</evidence>
<dbReference type="PANTHER" id="PTHR37488:SF2">
    <property type="entry name" value="DUF1275 DOMAIN-CONTAINING PROTEIN"/>
    <property type="match status" value="1"/>
</dbReference>
<keyword evidence="2" id="KW-0812">Transmembrane</keyword>
<gene>
    <name evidence="3" type="ORF">BMF94_1085</name>
</gene>
<reference evidence="3 4" key="1">
    <citation type="journal article" date="2018" name="Front. Microbiol.">
        <title>Prospects for Fungal Bioremediation of Acidic Radioactive Waste Sites: Characterization and Genome Sequence of Rhodotorula taiwanensis MD1149.</title>
        <authorList>
            <person name="Tkavc R."/>
            <person name="Matrosova V.Y."/>
            <person name="Grichenko O.E."/>
            <person name="Gostincar C."/>
            <person name="Volpe R.P."/>
            <person name="Klimenkova P."/>
            <person name="Gaidamakova E.K."/>
            <person name="Zhou C.E."/>
            <person name="Stewart B.J."/>
            <person name="Lyman M.G."/>
            <person name="Malfatti S.A."/>
            <person name="Rubinfeld B."/>
            <person name="Courtot M."/>
            <person name="Singh J."/>
            <person name="Dalgard C.L."/>
            <person name="Hamilton T."/>
            <person name="Frey K.G."/>
            <person name="Gunde-Cimerman N."/>
            <person name="Dugan L."/>
            <person name="Daly M.J."/>
        </authorList>
    </citation>
    <scope>NUCLEOTIDE SEQUENCE [LARGE SCALE GENOMIC DNA]</scope>
    <source>
        <strain evidence="3 4">MD1149</strain>
    </source>
</reference>
<evidence type="ECO:0000313" key="4">
    <source>
        <dbReference type="Proteomes" id="UP000237144"/>
    </source>
</evidence>
<evidence type="ECO:0000256" key="2">
    <source>
        <dbReference type="SAM" id="Phobius"/>
    </source>
</evidence>
<evidence type="ECO:0000256" key="1">
    <source>
        <dbReference type="SAM" id="MobiDB-lite"/>
    </source>
</evidence>
<feature type="region of interest" description="Disordered" evidence="1">
    <location>
        <begin position="1"/>
        <end position="45"/>
    </location>
</feature>
<feature type="compositionally biased region" description="Polar residues" evidence="1">
    <location>
        <begin position="25"/>
        <end position="34"/>
    </location>
</feature>
<dbReference type="InterPro" id="IPR010699">
    <property type="entry name" value="DUF1275"/>
</dbReference>
<dbReference type="PANTHER" id="PTHR37488">
    <property type="entry name" value="DUF1275 DOMAIN-CONTAINING PROTEIN"/>
    <property type="match status" value="1"/>
</dbReference>
<keyword evidence="4" id="KW-1185">Reference proteome</keyword>
<feature type="transmembrane region" description="Helical" evidence="2">
    <location>
        <begin position="267"/>
        <end position="286"/>
    </location>
</feature>
<comment type="caution">
    <text evidence="3">The sequence shown here is derived from an EMBL/GenBank/DDBJ whole genome shotgun (WGS) entry which is preliminary data.</text>
</comment>
<dbReference type="Pfam" id="PF06912">
    <property type="entry name" value="DUF1275"/>
    <property type="match status" value="1"/>
</dbReference>